<dbReference type="InterPro" id="IPR050268">
    <property type="entry name" value="NADH-dep_flavin_reductase"/>
</dbReference>
<evidence type="ECO:0000313" key="3">
    <source>
        <dbReference type="EMBL" id="QBD74536.1"/>
    </source>
</evidence>
<dbReference type="PANTHER" id="PTHR30466">
    <property type="entry name" value="FLAVIN REDUCTASE"/>
    <property type="match status" value="1"/>
</dbReference>
<keyword evidence="4" id="KW-1185">Reference proteome</keyword>
<evidence type="ECO:0000313" key="4">
    <source>
        <dbReference type="Proteomes" id="UP000290365"/>
    </source>
</evidence>
<dbReference type="InterPro" id="IPR012349">
    <property type="entry name" value="Split_barrel_FMN-bd"/>
</dbReference>
<sequence length="177" mass="19448">MSIDQLEFRQTLGRFASGVTVITTQHLDQLHGTTVSSFCSLSLTPPLVLVCIDLNATIYDLIAESGVFGVNILAEHAETLSRHFARRTPDKFSSINYSLGQLGVPLLQDVLASLECQVTACYPGGDHSIFIGEVVNLHTRPHKQPLLFYRSKYGRLHDPAASAITETTLPVQEIRSI</sequence>
<dbReference type="PANTHER" id="PTHR30466:SF1">
    <property type="entry name" value="FMN REDUCTASE (NADH) RUTF"/>
    <property type="match status" value="1"/>
</dbReference>
<dbReference type="KEGG" id="kbs:EPA93_00410"/>
<dbReference type="GO" id="GO:0010181">
    <property type="term" value="F:FMN binding"/>
    <property type="evidence" value="ECO:0007669"/>
    <property type="project" value="InterPro"/>
</dbReference>
<dbReference type="SUPFAM" id="SSF50475">
    <property type="entry name" value="FMN-binding split barrel"/>
    <property type="match status" value="1"/>
</dbReference>
<dbReference type="Gene3D" id="2.30.110.10">
    <property type="entry name" value="Electron Transport, Fmn-binding Protein, Chain A"/>
    <property type="match status" value="1"/>
</dbReference>
<dbReference type="Pfam" id="PF01613">
    <property type="entry name" value="Flavin_Reduct"/>
    <property type="match status" value="1"/>
</dbReference>
<evidence type="ECO:0000256" key="1">
    <source>
        <dbReference type="ARBA" id="ARBA00023002"/>
    </source>
</evidence>
<reference evidence="3 4" key="1">
    <citation type="submission" date="2019-01" db="EMBL/GenBank/DDBJ databases">
        <title>Ktedonosporobacter rubrisoli SCAWS-G2.</title>
        <authorList>
            <person name="Huang Y."/>
            <person name="Yan B."/>
        </authorList>
    </citation>
    <scope>NUCLEOTIDE SEQUENCE [LARGE SCALE GENOMIC DNA]</scope>
    <source>
        <strain evidence="3 4">SCAWS-G2</strain>
    </source>
</reference>
<name>A0A4P6JIQ8_KTERU</name>
<protein>
    <submittedName>
        <fullName evidence="3">Flavin reductase</fullName>
    </submittedName>
</protein>
<dbReference type="SMART" id="SM00903">
    <property type="entry name" value="Flavin_Reduct"/>
    <property type="match status" value="1"/>
</dbReference>
<dbReference type="Proteomes" id="UP000290365">
    <property type="component" value="Chromosome"/>
</dbReference>
<proteinExistence type="predicted"/>
<dbReference type="AlphaFoldDB" id="A0A4P6JIQ8"/>
<dbReference type="InterPro" id="IPR002563">
    <property type="entry name" value="Flavin_Rdtase-like_dom"/>
</dbReference>
<dbReference type="EMBL" id="CP035758">
    <property type="protein sequence ID" value="QBD74536.1"/>
    <property type="molecule type" value="Genomic_DNA"/>
</dbReference>
<keyword evidence="1" id="KW-0560">Oxidoreductase</keyword>
<dbReference type="RefSeq" id="WP_129885135.1">
    <property type="nucleotide sequence ID" value="NZ_CP035758.1"/>
</dbReference>
<organism evidence="3 4">
    <name type="scientific">Ktedonosporobacter rubrisoli</name>
    <dbReference type="NCBI Taxonomy" id="2509675"/>
    <lineage>
        <taxon>Bacteria</taxon>
        <taxon>Bacillati</taxon>
        <taxon>Chloroflexota</taxon>
        <taxon>Ktedonobacteria</taxon>
        <taxon>Ktedonobacterales</taxon>
        <taxon>Ktedonosporobacteraceae</taxon>
        <taxon>Ktedonosporobacter</taxon>
    </lineage>
</organism>
<accession>A0A4P6JIQ8</accession>
<evidence type="ECO:0000259" key="2">
    <source>
        <dbReference type="SMART" id="SM00903"/>
    </source>
</evidence>
<dbReference type="GO" id="GO:0042602">
    <property type="term" value="F:riboflavin reductase (NADPH) activity"/>
    <property type="evidence" value="ECO:0007669"/>
    <property type="project" value="TreeGrafter"/>
</dbReference>
<gene>
    <name evidence="3" type="ORF">EPA93_00410</name>
</gene>
<dbReference type="OrthoDB" id="9792858at2"/>
<feature type="domain" description="Flavin reductase like" evidence="2">
    <location>
        <begin position="12"/>
        <end position="155"/>
    </location>
</feature>